<sequence>MRRIPRYIQMIAARYIRRLLGKRLAGHQLQAAVETALATLPIQEKLLVREGALRSEALNRQLAWAMAFVAGAVNAGGFLAVSHYTSHMTGVVSSMADELADGDLTTALAALAMMLSFFAGAFVCTTLISFGQRRRMRSRYALTLVLEAVLMLVFGFMGNQLQQEIRFTLPSTVMLLCFIMGLHNAVTSIISGAAVRTTHLTGTVTDIGIELSRLTYVNVHHRHGRERIVANRQKLRLLLLILVSFLAGGVVGALGFRHIGFKVTVPLAGFVCFLAARPLLLELRLLLHRLRRQWSPDDSGFSD</sequence>
<feature type="transmembrane region" description="Helical" evidence="1">
    <location>
        <begin position="62"/>
        <end position="84"/>
    </location>
</feature>
<evidence type="ECO:0000256" key="1">
    <source>
        <dbReference type="SAM" id="Phobius"/>
    </source>
</evidence>
<keyword evidence="1" id="KW-0472">Membrane</keyword>
<name>A0ABN6UTM9_9BACT</name>
<feature type="transmembrane region" description="Helical" evidence="1">
    <location>
        <begin position="237"/>
        <end position="259"/>
    </location>
</feature>
<keyword evidence="1" id="KW-1133">Transmembrane helix</keyword>
<dbReference type="InterPro" id="IPR010699">
    <property type="entry name" value="DUF1275"/>
</dbReference>
<gene>
    <name evidence="2" type="ORF">GETHOR_01990</name>
</gene>
<dbReference type="EMBL" id="AP027079">
    <property type="protein sequence ID" value="BDU68098.1"/>
    <property type="molecule type" value="Genomic_DNA"/>
</dbReference>
<dbReference type="Pfam" id="PF06912">
    <property type="entry name" value="DUF1275"/>
    <property type="match status" value="1"/>
</dbReference>
<dbReference type="RefSeq" id="WP_286354724.1">
    <property type="nucleotide sequence ID" value="NZ_AP027079.1"/>
</dbReference>
<evidence type="ECO:0008006" key="4">
    <source>
        <dbReference type="Google" id="ProtNLM"/>
    </source>
</evidence>
<keyword evidence="1" id="KW-0812">Transmembrane</keyword>
<proteinExistence type="predicted"/>
<evidence type="ECO:0000313" key="3">
    <source>
        <dbReference type="Proteomes" id="UP001242010"/>
    </source>
</evidence>
<evidence type="ECO:0000313" key="2">
    <source>
        <dbReference type="EMBL" id="BDU68098.1"/>
    </source>
</evidence>
<dbReference type="PANTHER" id="PTHR37314">
    <property type="entry name" value="SLR0142 PROTEIN"/>
    <property type="match status" value="1"/>
</dbReference>
<dbReference type="Proteomes" id="UP001242010">
    <property type="component" value="Chromosome"/>
</dbReference>
<feature type="transmembrane region" description="Helical" evidence="1">
    <location>
        <begin position="104"/>
        <end position="128"/>
    </location>
</feature>
<keyword evidence="3" id="KW-1185">Reference proteome</keyword>
<reference evidence="3" key="1">
    <citation type="journal article" date="2023" name="Int. J. Syst. Evol. Microbiol.">
        <title>Mesoterricola silvestris gen. nov., sp. nov., Mesoterricola sediminis sp. nov., Geothrix oryzae sp. nov., Geothrix edaphica sp. nov., Geothrix rubra sp. nov., and Geothrix limicola sp. nov., six novel members of Acidobacteriota isolated from soils.</title>
        <authorList>
            <person name="Itoh H."/>
            <person name="Sugisawa Y."/>
            <person name="Mise K."/>
            <person name="Xu Z."/>
            <person name="Kuniyasu M."/>
            <person name="Ushijima N."/>
            <person name="Kawano K."/>
            <person name="Kobayashi E."/>
            <person name="Shiratori Y."/>
            <person name="Masuda Y."/>
            <person name="Senoo K."/>
        </authorList>
    </citation>
    <scope>NUCLEOTIDE SEQUENCE [LARGE SCALE GENOMIC DNA]</scope>
    <source>
        <strain evidence="3">Red222</strain>
    </source>
</reference>
<protein>
    <recommendedName>
        <fullName evidence="4">DUF1275 domain-containing protein</fullName>
    </recommendedName>
</protein>
<accession>A0ABN6UTM9</accession>
<organism evidence="2 3">
    <name type="scientific">Geothrix oryzae</name>
    <dbReference type="NCBI Taxonomy" id="2927975"/>
    <lineage>
        <taxon>Bacteria</taxon>
        <taxon>Pseudomonadati</taxon>
        <taxon>Acidobacteriota</taxon>
        <taxon>Holophagae</taxon>
        <taxon>Holophagales</taxon>
        <taxon>Holophagaceae</taxon>
        <taxon>Geothrix</taxon>
    </lineage>
</organism>
<feature type="transmembrane region" description="Helical" evidence="1">
    <location>
        <begin position="173"/>
        <end position="195"/>
    </location>
</feature>
<feature type="transmembrane region" description="Helical" evidence="1">
    <location>
        <begin position="265"/>
        <end position="287"/>
    </location>
</feature>
<dbReference type="PANTHER" id="PTHR37314:SF4">
    <property type="entry name" value="UPF0700 TRANSMEMBRANE PROTEIN YOAK"/>
    <property type="match status" value="1"/>
</dbReference>
<feature type="transmembrane region" description="Helical" evidence="1">
    <location>
        <begin position="140"/>
        <end position="161"/>
    </location>
</feature>